<dbReference type="RefSeq" id="WP_127079321.1">
    <property type="nucleotide sequence ID" value="NZ_RSCL01000002.1"/>
</dbReference>
<keyword evidence="2" id="KW-1185">Reference proteome</keyword>
<protein>
    <submittedName>
        <fullName evidence="1">Uncharacterized protein</fullName>
    </submittedName>
</protein>
<evidence type="ECO:0000313" key="2">
    <source>
        <dbReference type="Proteomes" id="UP000271624"/>
    </source>
</evidence>
<dbReference type="AlphaFoldDB" id="A0A3S1ATC0"/>
<dbReference type="EMBL" id="RSCL01000002">
    <property type="protein sequence ID" value="RUT08861.1"/>
    <property type="molecule type" value="Genomic_DNA"/>
</dbReference>
<dbReference type="OrthoDB" id="511128at2"/>
<accession>A0A3S1ATC0</accession>
<reference evidence="1" key="2">
    <citation type="journal article" date="2019" name="Genome Biol. Evol.">
        <title>Day and night: Metabolic profiles and evolutionary relationships of six axenic non-marine cyanobacteria.</title>
        <authorList>
            <person name="Will S.E."/>
            <person name="Henke P."/>
            <person name="Boedeker C."/>
            <person name="Huang S."/>
            <person name="Brinkmann H."/>
            <person name="Rohde M."/>
            <person name="Jarek M."/>
            <person name="Friedl T."/>
            <person name="Seufert S."/>
            <person name="Schumacher M."/>
            <person name="Overmann J."/>
            <person name="Neumann-Schaal M."/>
            <person name="Petersen J."/>
        </authorList>
    </citation>
    <scope>NUCLEOTIDE SEQUENCE [LARGE SCALE GENOMIC DNA]</scope>
    <source>
        <strain evidence="1">PCC 7102</strain>
    </source>
</reference>
<dbReference type="Proteomes" id="UP000271624">
    <property type="component" value="Unassembled WGS sequence"/>
</dbReference>
<dbReference type="InterPro" id="IPR016084">
    <property type="entry name" value="Haem_Oase-like_multi-hlx"/>
</dbReference>
<evidence type="ECO:0000313" key="1">
    <source>
        <dbReference type="EMBL" id="RUT08861.1"/>
    </source>
</evidence>
<gene>
    <name evidence="1" type="ORF">DSM106972_009140</name>
</gene>
<dbReference type="Gene3D" id="1.20.910.10">
    <property type="entry name" value="Heme oxygenase-like"/>
    <property type="match status" value="1"/>
</dbReference>
<proteinExistence type="predicted"/>
<sequence length="211" mass="23747">MMLLSIENIEDTLRSKFCKQVVDKGINDAAKFLQRWLYLSSQVTRLHGAALARISIPDIQYLLAEIAYGECGSGNKDKIHSKLLTNLINKSPFSCFINQGLDRYFIQLFEETVLELSQMSQDEAIGFIVGLEAPAYQILQLLRQALVDVDISEIDVIMSDYFVIHDAVEKEHQESGHQAMEIIMDSGFDLSKIRKGGDQAINFLIKMVGDA</sequence>
<name>A0A3S1ATC0_9CYAN</name>
<comment type="caution">
    <text evidence="1">The sequence shown here is derived from an EMBL/GenBank/DDBJ whole genome shotgun (WGS) entry which is preliminary data.</text>
</comment>
<dbReference type="Pfam" id="PF14518">
    <property type="entry name" value="Haem_oxygenas_2"/>
    <property type="match status" value="1"/>
</dbReference>
<organism evidence="1 2">
    <name type="scientific">Dulcicalothrix desertica PCC 7102</name>
    <dbReference type="NCBI Taxonomy" id="232991"/>
    <lineage>
        <taxon>Bacteria</taxon>
        <taxon>Bacillati</taxon>
        <taxon>Cyanobacteriota</taxon>
        <taxon>Cyanophyceae</taxon>
        <taxon>Nostocales</taxon>
        <taxon>Calotrichaceae</taxon>
        <taxon>Dulcicalothrix</taxon>
    </lineage>
</organism>
<reference evidence="1" key="1">
    <citation type="submission" date="2018-12" db="EMBL/GenBank/DDBJ databases">
        <authorList>
            <person name="Will S."/>
            <person name="Neumann-Schaal M."/>
            <person name="Henke P."/>
        </authorList>
    </citation>
    <scope>NUCLEOTIDE SEQUENCE</scope>
    <source>
        <strain evidence="1">PCC 7102</strain>
    </source>
</reference>